<accession>A0A820IGX8</accession>
<name>A0A820IGX8_9BILA</name>
<dbReference type="AlphaFoldDB" id="A0A820IGX8"/>
<sequence length="29" mass="3467">MRLSLQKSENECKTRDNQIHTLQDEIAHK</sequence>
<feature type="region of interest" description="Disordered" evidence="1">
    <location>
        <begin position="1"/>
        <end position="29"/>
    </location>
</feature>
<feature type="non-terminal residue" evidence="2">
    <location>
        <position position="29"/>
    </location>
</feature>
<organism evidence="2 3">
    <name type="scientific">Rotaria sordida</name>
    <dbReference type="NCBI Taxonomy" id="392033"/>
    <lineage>
        <taxon>Eukaryota</taxon>
        <taxon>Metazoa</taxon>
        <taxon>Spiralia</taxon>
        <taxon>Gnathifera</taxon>
        <taxon>Rotifera</taxon>
        <taxon>Eurotatoria</taxon>
        <taxon>Bdelloidea</taxon>
        <taxon>Philodinida</taxon>
        <taxon>Philodinidae</taxon>
        <taxon>Rotaria</taxon>
    </lineage>
</organism>
<dbReference type="Proteomes" id="UP000663836">
    <property type="component" value="Unassembled WGS sequence"/>
</dbReference>
<evidence type="ECO:0000256" key="1">
    <source>
        <dbReference type="SAM" id="MobiDB-lite"/>
    </source>
</evidence>
<evidence type="ECO:0000313" key="2">
    <source>
        <dbReference type="EMBL" id="CAF4310960.1"/>
    </source>
</evidence>
<reference evidence="2" key="1">
    <citation type="submission" date="2021-02" db="EMBL/GenBank/DDBJ databases">
        <authorList>
            <person name="Nowell W R."/>
        </authorList>
    </citation>
    <scope>NUCLEOTIDE SEQUENCE</scope>
</reference>
<protein>
    <submittedName>
        <fullName evidence="2">Uncharacterized protein</fullName>
    </submittedName>
</protein>
<dbReference type="EMBL" id="CAJOBD010038594">
    <property type="protein sequence ID" value="CAF4310960.1"/>
    <property type="molecule type" value="Genomic_DNA"/>
</dbReference>
<proteinExistence type="predicted"/>
<gene>
    <name evidence="2" type="ORF">JBS370_LOCUS40715</name>
</gene>
<comment type="caution">
    <text evidence="2">The sequence shown here is derived from an EMBL/GenBank/DDBJ whole genome shotgun (WGS) entry which is preliminary data.</text>
</comment>
<evidence type="ECO:0000313" key="3">
    <source>
        <dbReference type="Proteomes" id="UP000663836"/>
    </source>
</evidence>
<feature type="compositionally biased region" description="Basic and acidic residues" evidence="1">
    <location>
        <begin position="8"/>
        <end position="29"/>
    </location>
</feature>